<organism evidence="2 3">
    <name type="scientific">Mycena alexandri</name>
    <dbReference type="NCBI Taxonomy" id="1745969"/>
    <lineage>
        <taxon>Eukaryota</taxon>
        <taxon>Fungi</taxon>
        <taxon>Dikarya</taxon>
        <taxon>Basidiomycota</taxon>
        <taxon>Agaricomycotina</taxon>
        <taxon>Agaricomycetes</taxon>
        <taxon>Agaricomycetidae</taxon>
        <taxon>Agaricales</taxon>
        <taxon>Marasmiineae</taxon>
        <taxon>Mycenaceae</taxon>
        <taxon>Mycena</taxon>
    </lineage>
</organism>
<dbReference type="EMBL" id="JARJCM010000015">
    <property type="protein sequence ID" value="KAJ7041821.1"/>
    <property type="molecule type" value="Genomic_DNA"/>
</dbReference>
<dbReference type="Pfam" id="PF18803">
    <property type="entry name" value="CxC2"/>
    <property type="match status" value="1"/>
</dbReference>
<dbReference type="PANTHER" id="PTHR33096:SF1">
    <property type="entry name" value="CXC1-LIKE CYSTEINE CLUSTER ASSOCIATED WITH KDZ TRANSPOSASES DOMAIN-CONTAINING PROTEIN"/>
    <property type="match status" value="1"/>
</dbReference>
<evidence type="ECO:0000313" key="2">
    <source>
        <dbReference type="EMBL" id="KAJ7041821.1"/>
    </source>
</evidence>
<dbReference type="InterPro" id="IPR041457">
    <property type="entry name" value="CxC2_KDZ-assoc"/>
</dbReference>
<dbReference type="AlphaFoldDB" id="A0AAD6T8R6"/>
<reference evidence="2" key="1">
    <citation type="submission" date="2023-03" db="EMBL/GenBank/DDBJ databases">
        <title>Massive genome expansion in bonnet fungi (Mycena s.s.) driven by repeated elements and novel gene families across ecological guilds.</title>
        <authorList>
            <consortium name="Lawrence Berkeley National Laboratory"/>
            <person name="Harder C.B."/>
            <person name="Miyauchi S."/>
            <person name="Viragh M."/>
            <person name="Kuo A."/>
            <person name="Thoen E."/>
            <person name="Andreopoulos B."/>
            <person name="Lu D."/>
            <person name="Skrede I."/>
            <person name="Drula E."/>
            <person name="Henrissat B."/>
            <person name="Morin E."/>
            <person name="Kohler A."/>
            <person name="Barry K."/>
            <person name="LaButti K."/>
            <person name="Morin E."/>
            <person name="Salamov A."/>
            <person name="Lipzen A."/>
            <person name="Mereny Z."/>
            <person name="Hegedus B."/>
            <person name="Baldrian P."/>
            <person name="Stursova M."/>
            <person name="Weitz H."/>
            <person name="Taylor A."/>
            <person name="Grigoriev I.V."/>
            <person name="Nagy L.G."/>
            <person name="Martin F."/>
            <person name="Kauserud H."/>
        </authorList>
    </citation>
    <scope>NUCLEOTIDE SEQUENCE</scope>
    <source>
        <strain evidence="2">CBHHK200</strain>
    </source>
</reference>
<dbReference type="InterPro" id="IPR040521">
    <property type="entry name" value="KDZ"/>
</dbReference>
<evidence type="ECO:0000259" key="1">
    <source>
        <dbReference type="Pfam" id="PF18803"/>
    </source>
</evidence>
<protein>
    <recommendedName>
        <fullName evidence="1">CxC2-like cysteine cluster KDZ transposase-associated domain-containing protein</fullName>
    </recommendedName>
</protein>
<sequence length="889" mass="101271">MIGRELCIPGWVREQEWESNLFHPRNCKDLGLRFQIGHHKGEDCPFVPLAHPDDFVVLDNNGIHEVDIDFCGCPGATSHVAQLLNIGWYPATSKDPRTAATLSLLRRFHTLNLQARVPAYDFYNALALLRNGSGLRKAPARLPQFMHMVREYRHLQMCKRAGRIHDPTGLAGTVLGELAVACRACPHPEVNLPEGWEDAPPEIAWIYRLLVSEDANFKMKGRDRSSRAKDPTLGPGWAYMVANDDYLEHLVRYTEKDEISHCVSFAALWSANNKRAKGLRASGVGSVSCSRHELFRPLGTGDLQKGEKYSNMDYIFFSSLIGIALLTVVASYDIACQWSRNFWARASAMPARLKLPAGLNMLFKVPKFHLPPHVKSCHGPYSFNYTKGVGRTDGEGVERNWSWLNSAARSVSVMGPGSRDDTIDDLCGFSNWRKTVDLGNSLLRKMVLAIPQAMVHSRAFHAFTNGLRGEHETELHDWDTLIREWERDPLNADINPFDYPEIEVVALEAKRRTRTTIQATELQRKRTLLLGKVSALQDIQNVYMPGLRQWIAQQDPPLPVPDNSKPETIKIFLPSSLPAADREAVCLPNLTQNEEDLRQAQAGEALRELRSNLRTRTFAHQFKRKHMGGQGMYTKSQSLQDGIEDRVRSATARYRAAWKGLLVLRGPGEWQSELRELRQEDVRGINERAMNDEEKEENRKARLLAGLTGDGSEDVDAYGEPIPLTVHFNLEAGEGRRLASWLWLMPMGNCMLVSEIRLADDYIRVEWSKARARANRWREELLLLEEEMRRTVEFCLWKAKWWEERLGLRGGVAPALEEGLEAYVREQMARERGWAATWSARWLPVRTRAALVLRDYVGDVDEELLPLEVELEEDGQEEYEFDDFNEDDD</sequence>
<feature type="domain" description="CxC2-like cysteine cluster KDZ transposase-associated" evidence="1">
    <location>
        <begin position="28"/>
        <end position="131"/>
    </location>
</feature>
<name>A0AAD6T8R6_9AGAR</name>
<accession>A0AAD6T8R6</accession>
<evidence type="ECO:0000313" key="3">
    <source>
        <dbReference type="Proteomes" id="UP001218188"/>
    </source>
</evidence>
<dbReference type="Proteomes" id="UP001218188">
    <property type="component" value="Unassembled WGS sequence"/>
</dbReference>
<keyword evidence="3" id="KW-1185">Reference proteome</keyword>
<comment type="caution">
    <text evidence="2">The sequence shown here is derived from an EMBL/GenBank/DDBJ whole genome shotgun (WGS) entry which is preliminary data.</text>
</comment>
<dbReference type="Pfam" id="PF18758">
    <property type="entry name" value="KDZ"/>
    <property type="match status" value="1"/>
</dbReference>
<dbReference type="PANTHER" id="PTHR33096">
    <property type="entry name" value="CXC2 DOMAIN-CONTAINING PROTEIN"/>
    <property type="match status" value="1"/>
</dbReference>
<proteinExistence type="predicted"/>
<gene>
    <name evidence="2" type="ORF">C8F04DRAFT_1208324</name>
</gene>